<dbReference type="RefSeq" id="WP_263341880.1">
    <property type="nucleotide sequence ID" value="NZ_JAGSYH010000008.1"/>
</dbReference>
<protein>
    <submittedName>
        <fullName evidence="2">SH3 domain-containing protein</fullName>
    </submittedName>
</protein>
<evidence type="ECO:0000313" key="2">
    <source>
        <dbReference type="EMBL" id="MFC5865448.1"/>
    </source>
</evidence>
<sequence>MRNVLAGLTLSTVMLAGCSRFHVKPQEHVYVSARQVYLHDRVAAVSNRVALVTNGEALEVLERGKRFVKVKTPKGEIGWLEDHSIIDDSTYAQFEDLAKKHANDPVVANGVLRDDLYMHVLPGRETQHFLLIPGNAKVQMLERGMVPKVQPGAPLPAVNAKTPSAYRPNSGSTTASSGKAVARNAGLETEQPAPPPMEDWWLVRDASGHTGWLLANRVDVDVPDEVGQYSEDQRMIAAYPLTTVIDDGSGREAKRGKKGKERETMISDSGDGASADGSAAPAAPKKMTEYVTVLAPPKNGLPYDFDQVRIFTWSLNHHRYETAYRMRGLRGYLPVTITHENVNGQDEPVFSFAIANGQDVKVDSETGVTHPVSERTISFRLEGNMVKRTGADMAPIILGHDSADAAKAKAPKKKRR</sequence>
<dbReference type="EMBL" id="JBHSPH010000020">
    <property type="protein sequence ID" value="MFC5865448.1"/>
    <property type="molecule type" value="Genomic_DNA"/>
</dbReference>
<proteinExistence type="predicted"/>
<feature type="region of interest" description="Disordered" evidence="1">
    <location>
        <begin position="247"/>
        <end position="282"/>
    </location>
</feature>
<keyword evidence="3" id="KW-1185">Reference proteome</keyword>
<evidence type="ECO:0000313" key="3">
    <source>
        <dbReference type="Proteomes" id="UP001596091"/>
    </source>
</evidence>
<reference evidence="3" key="1">
    <citation type="journal article" date="2019" name="Int. J. Syst. Evol. Microbiol.">
        <title>The Global Catalogue of Microorganisms (GCM) 10K type strain sequencing project: providing services to taxonomists for standard genome sequencing and annotation.</title>
        <authorList>
            <consortium name="The Broad Institute Genomics Platform"/>
            <consortium name="The Broad Institute Genome Sequencing Center for Infectious Disease"/>
            <person name="Wu L."/>
            <person name="Ma J."/>
        </authorList>
    </citation>
    <scope>NUCLEOTIDE SEQUENCE [LARGE SCALE GENOMIC DNA]</scope>
    <source>
        <strain evidence="3">JCM 4087</strain>
    </source>
</reference>
<evidence type="ECO:0000256" key="1">
    <source>
        <dbReference type="SAM" id="MobiDB-lite"/>
    </source>
</evidence>
<feature type="compositionally biased region" description="Polar residues" evidence="1">
    <location>
        <begin position="167"/>
        <end position="177"/>
    </location>
</feature>
<accession>A0ABW1EPW9</accession>
<gene>
    <name evidence="2" type="ORF">ACFPT7_24295</name>
</gene>
<dbReference type="Gene3D" id="2.30.30.40">
    <property type="entry name" value="SH3 Domains"/>
    <property type="match status" value="1"/>
</dbReference>
<dbReference type="Proteomes" id="UP001596091">
    <property type="component" value="Unassembled WGS sequence"/>
</dbReference>
<dbReference type="PROSITE" id="PS51257">
    <property type="entry name" value="PROKAR_LIPOPROTEIN"/>
    <property type="match status" value="1"/>
</dbReference>
<organism evidence="2 3">
    <name type="scientific">Acidicapsa dinghuensis</name>
    <dbReference type="NCBI Taxonomy" id="2218256"/>
    <lineage>
        <taxon>Bacteria</taxon>
        <taxon>Pseudomonadati</taxon>
        <taxon>Acidobacteriota</taxon>
        <taxon>Terriglobia</taxon>
        <taxon>Terriglobales</taxon>
        <taxon>Acidobacteriaceae</taxon>
        <taxon>Acidicapsa</taxon>
    </lineage>
</organism>
<name>A0ABW1EPW9_9BACT</name>
<feature type="compositionally biased region" description="Low complexity" evidence="1">
    <location>
        <begin position="267"/>
        <end position="282"/>
    </location>
</feature>
<feature type="region of interest" description="Disordered" evidence="1">
    <location>
        <begin position="152"/>
        <end position="198"/>
    </location>
</feature>
<comment type="caution">
    <text evidence="2">The sequence shown here is derived from an EMBL/GenBank/DDBJ whole genome shotgun (WGS) entry which is preliminary data.</text>
</comment>